<gene>
    <name evidence="3" type="ORF">PSTG_00519</name>
</gene>
<evidence type="ECO:0000313" key="4">
    <source>
        <dbReference type="Proteomes" id="UP000054564"/>
    </source>
</evidence>
<comment type="caution">
    <text evidence="3">The sequence shown here is derived from an EMBL/GenBank/DDBJ whole genome shotgun (WGS) entry which is preliminary data.</text>
</comment>
<accession>A0A0L0W5W7</accession>
<name>A0A0L0W5W7_9BASI</name>
<evidence type="ECO:0000256" key="1">
    <source>
        <dbReference type="SAM" id="MobiDB-lite"/>
    </source>
</evidence>
<organism evidence="3 4">
    <name type="scientific">Puccinia striiformis f. sp. tritici PST-78</name>
    <dbReference type="NCBI Taxonomy" id="1165861"/>
    <lineage>
        <taxon>Eukaryota</taxon>
        <taxon>Fungi</taxon>
        <taxon>Dikarya</taxon>
        <taxon>Basidiomycota</taxon>
        <taxon>Pucciniomycotina</taxon>
        <taxon>Pucciniomycetes</taxon>
        <taxon>Pucciniales</taxon>
        <taxon>Pucciniaceae</taxon>
        <taxon>Puccinia</taxon>
    </lineage>
</organism>
<dbReference type="EMBL" id="AJIL01000003">
    <property type="protein sequence ID" value="KNF06645.1"/>
    <property type="molecule type" value="Genomic_DNA"/>
</dbReference>
<feature type="transmembrane region" description="Helical" evidence="2">
    <location>
        <begin position="120"/>
        <end position="139"/>
    </location>
</feature>
<dbReference type="AlphaFoldDB" id="A0A0L0W5W7"/>
<keyword evidence="4" id="KW-1185">Reference proteome</keyword>
<feature type="transmembrane region" description="Helical" evidence="2">
    <location>
        <begin position="64"/>
        <end position="85"/>
    </location>
</feature>
<dbReference type="Proteomes" id="UP000054564">
    <property type="component" value="Unassembled WGS sequence"/>
</dbReference>
<keyword evidence="2" id="KW-0472">Membrane</keyword>
<keyword evidence="2" id="KW-0812">Transmembrane</keyword>
<sequence>MFVSILIRLNSKSILLSTARDRDLSTSTYSSPIDQTDCDSSTSTYSSPIDQTDCDSSTSTFTRIAFISLSIVSVSDLSTSLYLFFYCIEQFVDIFVILDRKGLILLTVLSIIGDRKIRDIFVILSIALIALAAILSIVTDRLHVHPSSYPIDHNGSED</sequence>
<reference evidence="4" key="1">
    <citation type="submission" date="2014-03" db="EMBL/GenBank/DDBJ databases">
        <title>The Genome Sequence of Puccinia striiformis f. sp. tritici PST-78.</title>
        <authorList>
            <consortium name="The Broad Institute Genome Sequencing Platform"/>
            <person name="Cuomo C."/>
            <person name="Hulbert S."/>
            <person name="Chen X."/>
            <person name="Walker B."/>
            <person name="Young S.K."/>
            <person name="Zeng Q."/>
            <person name="Gargeya S."/>
            <person name="Fitzgerald M."/>
            <person name="Haas B."/>
            <person name="Abouelleil A."/>
            <person name="Alvarado L."/>
            <person name="Arachchi H.M."/>
            <person name="Berlin A.M."/>
            <person name="Chapman S.B."/>
            <person name="Goldberg J."/>
            <person name="Griggs A."/>
            <person name="Gujja S."/>
            <person name="Hansen M."/>
            <person name="Howarth C."/>
            <person name="Imamovic A."/>
            <person name="Larimer J."/>
            <person name="McCowan C."/>
            <person name="Montmayeur A."/>
            <person name="Murphy C."/>
            <person name="Neiman D."/>
            <person name="Pearson M."/>
            <person name="Priest M."/>
            <person name="Roberts A."/>
            <person name="Saif S."/>
            <person name="Shea T."/>
            <person name="Sisk P."/>
            <person name="Sykes S."/>
            <person name="Wortman J."/>
            <person name="Nusbaum C."/>
            <person name="Birren B."/>
        </authorList>
    </citation>
    <scope>NUCLEOTIDE SEQUENCE [LARGE SCALE GENOMIC DNA]</scope>
    <source>
        <strain evidence="4">race PST-78</strain>
    </source>
</reference>
<feature type="transmembrane region" description="Helical" evidence="2">
    <location>
        <begin position="91"/>
        <end position="113"/>
    </location>
</feature>
<feature type="compositionally biased region" description="Low complexity" evidence="1">
    <location>
        <begin position="34"/>
        <end position="46"/>
    </location>
</feature>
<protein>
    <submittedName>
        <fullName evidence="3">Uncharacterized protein</fullName>
    </submittedName>
</protein>
<feature type="region of interest" description="Disordered" evidence="1">
    <location>
        <begin position="25"/>
        <end position="46"/>
    </location>
</feature>
<proteinExistence type="predicted"/>
<keyword evidence="2" id="KW-1133">Transmembrane helix</keyword>
<evidence type="ECO:0000313" key="3">
    <source>
        <dbReference type="EMBL" id="KNF06645.1"/>
    </source>
</evidence>
<evidence type="ECO:0000256" key="2">
    <source>
        <dbReference type="SAM" id="Phobius"/>
    </source>
</evidence>